<dbReference type="InterPro" id="IPR051239">
    <property type="entry name" value="2'-dNMP_N-hydrolase"/>
</dbReference>
<dbReference type="Pfam" id="PF05014">
    <property type="entry name" value="Nuc_deoxyrib_tr"/>
    <property type="match status" value="1"/>
</dbReference>
<dbReference type="STRING" id="463014.BAU07_00275"/>
<dbReference type="RefSeq" id="WP_066652522.1">
    <property type="nucleotide sequence ID" value="NZ_CBCSCL010000002.1"/>
</dbReference>
<gene>
    <name evidence="1" type="ORF">BAU07_00275</name>
</gene>
<reference evidence="1 2" key="1">
    <citation type="submission" date="2016-06" db="EMBL/GenBank/DDBJ databases">
        <title>Complete genome sequences of Bordetella bronchialis and Bordetella flabilis.</title>
        <authorList>
            <person name="LiPuma J.J."/>
            <person name="Spilker T."/>
        </authorList>
    </citation>
    <scope>NUCLEOTIDE SEQUENCE [LARGE SCALE GENOMIC DNA]</scope>
    <source>
        <strain evidence="1 2">AU10664</strain>
    </source>
</reference>
<keyword evidence="2" id="KW-1185">Reference proteome</keyword>
<keyword evidence="1" id="KW-0808">Transferase</keyword>
<dbReference type="Proteomes" id="UP000091926">
    <property type="component" value="Chromosome"/>
</dbReference>
<accession>A0A193G7X4</accession>
<dbReference type="GO" id="GO:0070694">
    <property type="term" value="F:5-hydroxymethyl-dUMP N-hydrolase activity"/>
    <property type="evidence" value="ECO:0007669"/>
    <property type="project" value="TreeGrafter"/>
</dbReference>
<dbReference type="Gene3D" id="3.40.50.450">
    <property type="match status" value="1"/>
</dbReference>
<protein>
    <submittedName>
        <fullName evidence="1">Nucleoside 2-deoxyribosyltransferase</fullName>
    </submittedName>
</protein>
<dbReference type="EMBL" id="CP016172">
    <property type="protein sequence ID" value="ANN75763.1"/>
    <property type="molecule type" value="Genomic_DNA"/>
</dbReference>
<evidence type="ECO:0000313" key="1">
    <source>
        <dbReference type="EMBL" id="ANN75763.1"/>
    </source>
</evidence>
<dbReference type="GO" id="GO:0016740">
    <property type="term" value="F:transferase activity"/>
    <property type="evidence" value="ECO:0007669"/>
    <property type="project" value="UniProtKB-KW"/>
</dbReference>
<sequence>MTASGRAYTLYLAGFDVFRPDAVAYGESLKAMCRQHGIEGLYPLDNAGPAELRDRALAAWIYRSNIALIQRADGVLANLNPFRGAEPDSGTAFEVGYAVALGKPVWAYTRQAGSIVDQVAVAKSADGTRHVDAGGYTVEDFGMNLNLMLACSATVVVGDAAACLARVARDIGGGRQ</sequence>
<dbReference type="PANTHER" id="PTHR15364:SF0">
    <property type="entry name" value="2'-DEOXYNUCLEOSIDE 5'-PHOSPHATE N-HYDROLASE 1"/>
    <property type="match status" value="1"/>
</dbReference>
<dbReference type="KEGG" id="bfz:BAU07_00275"/>
<dbReference type="InterPro" id="IPR007710">
    <property type="entry name" value="Nucleoside_deoxyribTrfase"/>
</dbReference>
<dbReference type="AlphaFoldDB" id="A0A193G7X4"/>
<name>A0A193G7X4_9BORD</name>
<organism evidence="1 2">
    <name type="scientific">Bordetella flabilis</name>
    <dbReference type="NCBI Taxonomy" id="463014"/>
    <lineage>
        <taxon>Bacteria</taxon>
        <taxon>Pseudomonadati</taxon>
        <taxon>Pseudomonadota</taxon>
        <taxon>Betaproteobacteria</taxon>
        <taxon>Burkholderiales</taxon>
        <taxon>Alcaligenaceae</taxon>
        <taxon>Bordetella</taxon>
    </lineage>
</organism>
<dbReference type="GO" id="GO:0009159">
    <property type="term" value="P:deoxyribonucleoside monophosphate catabolic process"/>
    <property type="evidence" value="ECO:0007669"/>
    <property type="project" value="TreeGrafter"/>
</dbReference>
<dbReference type="OrthoDB" id="9795789at2"/>
<proteinExistence type="predicted"/>
<evidence type="ECO:0000313" key="2">
    <source>
        <dbReference type="Proteomes" id="UP000091926"/>
    </source>
</evidence>
<dbReference type="SUPFAM" id="SSF52309">
    <property type="entry name" value="N-(deoxy)ribosyltransferase-like"/>
    <property type="match status" value="1"/>
</dbReference>
<dbReference type="PANTHER" id="PTHR15364">
    <property type="entry name" value="2'-DEOXYNUCLEOSIDE 5'-PHOSPHATE N-HYDROLASE 1"/>
    <property type="match status" value="1"/>
</dbReference>